<evidence type="ECO:0000313" key="1">
    <source>
        <dbReference type="EMBL" id="KAJ1644584.1"/>
    </source>
</evidence>
<organism evidence="1 2">
    <name type="scientific">Coemansia asiatica</name>
    <dbReference type="NCBI Taxonomy" id="1052880"/>
    <lineage>
        <taxon>Eukaryota</taxon>
        <taxon>Fungi</taxon>
        <taxon>Fungi incertae sedis</taxon>
        <taxon>Zoopagomycota</taxon>
        <taxon>Kickxellomycotina</taxon>
        <taxon>Kickxellomycetes</taxon>
        <taxon>Kickxellales</taxon>
        <taxon>Kickxellaceae</taxon>
        <taxon>Coemansia</taxon>
    </lineage>
</organism>
<reference evidence="1" key="1">
    <citation type="submission" date="2022-07" db="EMBL/GenBank/DDBJ databases">
        <title>Phylogenomic reconstructions and comparative analyses of Kickxellomycotina fungi.</title>
        <authorList>
            <person name="Reynolds N.K."/>
            <person name="Stajich J.E."/>
            <person name="Barry K."/>
            <person name="Grigoriev I.V."/>
            <person name="Crous P."/>
            <person name="Smith M.E."/>
        </authorList>
    </citation>
    <scope>NUCLEOTIDE SEQUENCE</scope>
    <source>
        <strain evidence="1">NBRC 105413</strain>
    </source>
</reference>
<proteinExistence type="predicted"/>
<sequence length="361" mass="40601">MSELAMPPSAGMPEHMNESLLPSSSYHKASCLGTTKDNHRRQTIYERFKPQLLILVFVCLSLSLYLLTKDTISQALAAAKHVEETKQSDSNRNDNGGTSHLPLIPMRPYKDTAIHMPVLPTYGSAEQAQLGFDHIYVVHRLGYPENLVRMAKILQMLHITAEFVPVLPIPKTKIPSSMVQPLEHMQEWHTRHRIYRDMLEAGYKSALILDDSVDMELNIKTIMRAVHQSLPHNWDMFFPGHCGAFESSQPRPSDKLPSLRHANMPICLHAHAVSQKGAKRIVANLSPSPTTDEIISMAIMRLKERGLLQMYSLDTPVFAPRPAGSQAHKSSLLAGNKKLQISAINHFDTWKSGRQPRKMDA</sequence>
<name>A0A9W7XK89_9FUNG</name>
<gene>
    <name evidence="1" type="ORF">LPJ64_003751</name>
</gene>
<dbReference type="AlphaFoldDB" id="A0A9W7XK89"/>
<dbReference type="Proteomes" id="UP001145021">
    <property type="component" value="Unassembled WGS sequence"/>
</dbReference>
<evidence type="ECO:0000313" key="2">
    <source>
        <dbReference type="Proteomes" id="UP001145021"/>
    </source>
</evidence>
<keyword evidence="2" id="KW-1185">Reference proteome</keyword>
<protein>
    <recommendedName>
        <fullName evidence="3">Glycosyltransferase family 25 protein</fullName>
    </recommendedName>
</protein>
<dbReference type="EMBL" id="JANBOH010000155">
    <property type="protein sequence ID" value="KAJ1644584.1"/>
    <property type="molecule type" value="Genomic_DNA"/>
</dbReference>
<comment type="caution">
    <text evidence="1">The sequence shown here is derived from an EMBL/GenBank/DDBJ whole genome shotgun (WGS) entry which is preliminary data.</text>
</comment>
<accession>A0A9W7XK89</accession>
<evidence type="ECO:0008006" key="3">
    <source>
        <dbReference type="Google" id="ProtNLM"/>
    </source>
</evidence>